<feature type="domain" description="CD-NTase-associated protein 12/Pycsar effector protein TIR" evidence="1">
    <location>
        <begin position="65"/>
        <end position="183"/>
    </location>
</feature>
<dbReference type="Proteomes" id="UP000194440">
    <property type="component" value="Chromosome"/>
</dbReference>
<dbReference type="InterPro" id="IPR019302">
    <property type="entry name" value="CAP12/PCTIR_TIR_dom"/>
</dbReference>
<organism evidence="2 3">
    <name type="scientific">Acidovorax carolinensis</name>
    <dbReference type="NCBI Taxonomy" id="553814"/>
    <lineage>
        <taxon>Bacteria</taxon>
        <taxon>Pseudomonadati</taxon>
        <taxon>Pseudomonadota</taxon>
        <taxon>Betaproteobacteria</taxon>
        <taxon>Burkholderiales</taxon>
        <taxon>Comamonadaceae</taxon>
        <taxon>Acidovorax</taxon>
    </lineage>
</organism>
<evidence type="ECO:0000313" key="2">
    <source>
        <dbReference type="EMBL" id="ART57738.1"/>
    </source>
</evidence>
<dbReference type="KEGG" id="acis:CBP35_17285"/>
<keyword evidence="3" id="KW-1185">Reference proteome</keyword>
<dbReference type="EMBL" id="CP021366">
    <property type="protein sequence ID" value="ART57738.1"/>
    <property type="molecule type" value="Genomic_DNA"/>
</dbReference>
<dbReference type="KEGG" id="acip:CBP36_01665"/>
<reference evidence="2" key="1">
    <citation type="submission" date="2017-05" db="EMBL/GenBank/DDBJ databases">
        <title>Polyphasic characterization of four soil-derived phenanthrene-degrading Acidovorax strains and proposal of Acidovorax phenanthrenivorans sp. nov.</title>
        <authorList>
            <person name="Singleton D."/>
            <person name="Lee J."/>
            <person name="Dickey A.N."/>
            <person name="Stroud A."/>
            <person name="Scholl E.H."/>
            <person name="Wright F.A."/>
            <person name="Aitken M.D."/>
        </authorList>
    </citation>
    <scope>NUCLEOTIDE SEQUENCE</scope>
    <source>
        <strain evidence="2">P4</strain>
    </source>
</reference>
<name>A0A240U8B2_9BURK</name>
<gene>
    <name evidence="2" type="ORF">CBP36_01665</name>
</gene>
<sequence length="209" mass="23076">MSSTDELQDEFTGRGGFSFGGDISTGHYLRKLLSLYERLELVPAPEGQLDATSTRIAKAKPSLRRVFIVHGHDEGIKETVARFLGKLDLEPVILHEQPSRGRTVIEKFEDYSDVAFAVLLFTPDDIGHARGKEGDARPRARQNVVLELGFVMAALGRAHVCVLYSGGVEIPSDYPGVLYEEFDSKGMWRFRLAAEIKAAGIDVDLNKAV</sequence>
<protein>
    <recommendedName>
        <fullName evidence="1">CD-NTase-associated protein 12/Pycsar effector protein TIR domain-containing protein</fullName>
    </recommendedName>
</protein>
<evidence type="ECO:0000259" key="1">
    <source>
        <dbReference type="Pfam" id="PF10137"/>
    </source>
</evidence>
<dbReference type="AlphaFoldDB" id="A0A240U8B2"/>
<proteinExistence type="predicted"/>
<accession>A0A240U8B2</accession>
<dbReference type="OrthoDB" id="5497289at2"/>
<dbReference type="GO" id="GO:0050135">
    <property type="term" value="F:NADP+ nucleosidase activity"/>
    <property type="evidence" value="ECO:0007669"/>
    <property type="project" value="InterPro"/>
</dbReference>
<evidence type="ECO:0000313" key="3">
    <source>
        <dbReference type="Proteomes" id="UP000194440"/>
    </source>
</evidence>
<dbReference type="Pfam" id="PF10137">
    <property type="entry name" value="CAP12-PCTIR_TIR"/>
    <property type="match status" value="1"/>
</dbReference>